<gene>
    <name evidence="2" type="ORF">G6F64_012371</name>
</gene>
<keyword evidence="3" id="KW-1185">Reference proteome</keyword>
<dbReference type="EMBL" id="JAANQT010003722">
    <property type="protein sequence ID" value="KAG1300802.1"/>
    <property type="molecule type" value="Genomic_DNA"/>
</dbReference>
<evidence type="ECO:0000313" key="3">
    <source>
        <dbReference type="Proteomes" id="UP000716291"/>
    </source>
</evidence>
<comment type="caution">
    <text evidence="2">The sequence shown here is derived from an EMBL/GenBank/DDBJ whole genome shotgun (WGS) entry which is preliminary data.</text>
</comment>
<feature type="compositionally biased region" description="Basic and acidic residues" evidence="1">
    <location>
        <begin position="1"/>
        <end position="13"/>
    </location>
</feature>
<reference evidence="2" key="1">
    <citation type="journal article" date="2020" name="Microb. Genom.">
        <title>Genetic diversity of clinical and environmental Mucorales isolates obtained from an investigation of mucormycosis cases among solid organ transplant recipients.</title>
        <authorList>
            <person name="Nguyen M.H."/>
            <person name="Kaul D."/>
            <person name="Muto C."/>
            <person name="Cheng S.J."/>
            <person name="Richter R.A."/>
            <person name="Bruno V.M."/>
            <person name="Liu G."/>
            <person name="Beyhan S."/>
            <person name="Sundermann A.J."/>
            <person name="Mounaud S."/>
            <person name="Pasculle A.W."/>
            <person name="Nierman W.C."/>
            <person name="Driscoll E."/>
            <person name="Cumbie R."/>
            <person name="Clancy C.J."/>
            <person name="Dupont C.L."/>
        </authorList>
    </citation>
    <scope>NUCLEOTIDE SEQUENCE</scope>
    <source>
        <strain evidence="2">GL11</strain>
    </source>
</reference>
<accession>A0A9P6WXD7</accession>
<evidence type="ECO:0000313" key="2">
    <source>
        <dbReference type="EMBL" id="KAG1300802.1"/>
    </source>
</evidence>
<dbReference type="AlphaFoldDB" id="A0A9P6WXD7"/>
<feature type="compositionally biased region" description="Acidic residues" evidence="1">
    <location>
        <begin position="37"/>
        <end position="46"/>
    </location>
</feature>
<proteinExistence type="predicted"/>
<dbReference type="Proteomes" id="UP000716291">
    <property type="component" value="Unassembled WGS sequence"/>
</dbReference>
<name>A0A9P6WXD7_RHIOR</name>
<organism evidence="2 3">
    <name type="scientific">Rhizopus oryzae</name>
    <name type="common">Mucormycosis agent</name>
    <name type="synonym">Rhizopus arrhizus var. delemar</name>
    <dbReference type="NCBI Taxonomy" id="64495"/>
    <lineage>
        <taxon>Eukaryota</taxon>
        <taxon>Fungi</taxon>
        <taxon>Fungi incertae sedis</taxon>
        <taxon>Mucoromycota</taxon>
        <taxon>Mucoromycotina</taxon>
        <taxon>Mucoromycetes</taxon>
        <taxon>Mucorales</taxon>
        <taxon>Mucorineae</taxon>
        <taxon>Rhizopodaceae</taxon>
        <taxon>Rhizopus</taxon>
    </lineage>
</organism>
<protein>
    <submittedName>
        <fullName evidence="2">Uncharacterized protein</fullName>
    </submittedName>
</protein>
<evidence type="ECO:0000256" key="1">
    <source>
        <dbReference type="SAM" id="MobiDB-lite"/>
    </source>
</evidence>
<sequence length="87" mass="10245">MAKIEDNKRRSSDTDEQGVSIRPPPKKRFMTQQSSTDDQEDVEESADTFKEPLEAFRKEAILRQWKDYLVICIVNRVLFRNASSFLY</sequence>
<feature type="region of interest" description="Disordered" evidence="1">
    <location>
        <begin position="1"/>
        <end position="47"/>
    </location>
</feature>